<evidence type="ECO:0000256" key="3">
    <source>
        <dbReference type="SAM" id="Phobius"/>
    </source>
</evidence>
<comment type="caution">
    <text evidence="4">The sequence shown here is derived from an EMBL/GenBank/DDBJ whole genome shotgun (WGS) entry which is preliminary data.</text>
</comment>
<evidence type="ECO:0000256" key="1">
    <source>
        <dbReference type="SAM" id="Coils"/>
    </source>
</evidence>
<proteinExistence type="predicted"/>
<reference evidence="4 5" key="1">
    <citation type="submission" date="2016-01" db="EMBL/GenBank/DDBJ databases">
        <title>Mycobacterium immunogenum strain CD11_6 genome sequencing and assembly.</title>
        <authorList>
            <person name="Kaur G."/>
            <person name="Nair G.R."/>
            <person name="Mayilraj S."/>
        </authorList>
    </citation>
    <scope>NUCLEOTIDE SEQUENCE [LARGE SCALE GENOMIC DNA]</scope>
    <source>
        <strain evidence="4 5">CD11-6</strain>
    </source>
</reference>
<dbReference type="EMBL" id="LQYE01000030">
    <property type="protein sequence ID" value="OAT67242.1"/>
    <property type="molecule type" value="Genomic_DNA"/>
</dbReference>
<evidence type="ECO:0000256" key="2">
    <source>
        <dbReference type="SAM" id="MobiDB-lite"/>
    </source>
</evidence>
<evidence type="ECO:0000313" key="5">
    <source>
        <dbReference type="Proteomes" id="UP000186919"/>
    </source>
</evidence>
<feature type="coiled-coil region" evidence="1">
    <location>
        <begin position="149"/>
        <end position="176"/>
    </location>
</feature>
<keyword evidence="3" id="KW-0472">Membrane</keyword>
<gene>
    <name evidence="4" type="ORF">AWB85_13910</name>
</gene>
<dbReference type="Proteomes" id="UP000186919">
    <property type="component" value="Unassembled WGS sequence"/>
</dbReference>
<sequence>MIGVRKKAGEAPKPAKPPKSATPTKSAKPAKRRSGALKTTAAGPSVRPRRSAPQTMPIPVQRQAPEKIRPATSTRQAKARAKARKAKAPKVIRIPLRERVLTRLSRVDLRPHVWITKVPFVVFVIGALGVGLAITLWLSTDAAERSYQLGTQRRTNEQLLQRKEALERDVLRAESAPALADSARDLGMIPSRDIAHLVRDPQGNWLLVGAPKPAEGVAPAPLNAVIPDDADAVPKAGNSVEVPVQLPPVPPAVAVVPHMAPPVAAPPAPVVEAPAGQDPAAVPPVVPVPAPAADVPPPVADAPQAANIANYPVTGEQFNPVATTSPHPAA</sequence>
<keyword evidence="1" id="KW-0175">Coiled coil</keyword>
<dbReference type="RefSeq" id="WP_064632461.1">
    <property type="nucleotide sequence ID" value="NZ_LQYE01000030.1"/>
</dbReference>
<keyword evidence="3" id="KW-1133">Transmembrane helix</keyword>
<keyword evidence="3" id="KW-0812">Transmembrane</keyword>
<evidence type="ECO:0000313" key="4">
    <source>
        <dbReference type="EMBL" id="OAT67242.1"/>
    </source>
</evidence>
<dbReference type="AlphaFoldDB" id="A0A179V808"/>
<protein>
    <submittedName>
        <fullName evidence="4">Uncharacterized protein</fullName>
    </submittedName>
</protein>
<organism evidence="4 5">
    <name type="scientific">Mycobacteroides immunogenum</name>
    <dbReference type="NCBI Taxonomy" id="83262"/>
    <lineage>
        <taxon>Bacteria</taxon>
        <taxon>Bacillati</taxon>
        <taxon>Actinomycetota</taxon>
        <taxon>Actinomycetes</taxon>
        <taxon>Mycobacteriales</taxon>
        <taxon>Mycobacteriaceae</taxon>
        <taxon>Mycobacteroides</taxon>
    </lineage>
</organism>
<feature type="transmembrane region" description="Helical" evidence="3">
    <location>
        <begin position="118"/>
        <end position="138"/>
    </location>
</feature>
<accession>A0A179V808</accession>
<feature type="region of interest" description="Disordered" evidence="2">
    <location>
        <begin position="1"/>
        <end position="86"/>
    </location>
</feature>
<feature type="compositionally biased region" description="Basic residues" evidence="2">
    <location>
        <begin position="77"/>
        <end position="86"/>
    </location>
</feature>
<name>A0A179V808_9MYCO</name>
<feature type="compositionally biased region" description="Low complexity" evidence="2">
    <location>
        <begin position="18"/>
        <end position="27"/>
    </location>
</feature>